<accession>A0A1H8DP86</accession>
<name>A0A1H8DP86_9PROT</name>
<sequence length="45" mass="4971">MLLLVKHGNSLNPGITLWEPSLDGALSIHQASIRFEATCLSSHRR</sequence>
<evidence type="ECO:0000313" key="1">
    <source>
        <dbReference type="EMBL" id="SEN09016.1"/>
    </source>
</evidence>
<gene>
    <name evidence="1" type="ORF">SAMN05216404_102327</name>
</gene>
<organism evidence="1 2">
    <name type="scientific">Nitrosospira multiformis</name>
    <dbReference type="NCBI Taxonomy" id="1231"/>
    <lineage>
        <taxon>Bacteria</taxon>
        <taxon>Pseudomonadati</taxon>
        <taxon>Pseudomonadota</taxon>
        <taxon>Betaproteobacteria</taxon>
        <taxon>Nitrosomonadales</taxon>
        <taxon>Nitrosomonadaceae</taxon>
        <taxon>Nitrosospira</taxon>
    </lineage>
</organism>
<dbReference type="Proteomes" id="UP000183898">
    <property type="component" value="Unassembled WGS sequence"/>
</dbReference>
<evidence type="ECO:0000313" key="2">
    <source>
        <dbReference type="Proteomes" id="UP000183898"/>
    </source>
</evidence>
<proteinExistence type="predicted"/>
<dbReference type="AlphaFoldDB" id="A0A1H8DP86"/>
<reference evidence="1 2" key="1">
    <citation type="submission" date="2016-10" db="EMBL/GenBank/DDBJ databases">
        <authorList>
            <person name="de Groot N.N."/>
        </authorList>
    </citation>
    <scope>NUCLEOTIDE SEQUENCE [LARGE SCALE GENOMIC DNA]</scope>
    <source>
        <strain evidence="1 2">Nl18</strain>
    </source>
</reference>
<dbReference type="EMBL" id="FOCT01000002">
    <property type="protein sequence ID" value="SEN09016.1"/>
    <property type="molecule type" value="Genomic_DNA"/>
</dbReference>
<protein>
    <submittedName>
        <fullName evidence="1">Uncharacterized protein</fullName>
    </submittedName>
</protein>